<proteinExistence type="predicted"/>
<feature type="transmembrane region" description="Helical" evidence="1">
    <location>
        <begin position="399"/>
        <end position="420"/>
    </location>
</feature>
<keyword evidence="1" id="KW-1133">Transmembrane helix</keyword>
<keyword evidence="3" id="KW-1185">Reference proteome</keyword>
<dbReference type="RefSeq" id="WP_160605717.1">
    <property type="nucleotide sequence ID" value="NZ_WTYX01000002.1"/>
</dbReference>
<accession>A0A844ZVK0</accession>
<keyword evidence="1" id="KW-0472">Membrane</keyword>
<organism evidence="2 3">
    <name type="scientific">Pontixanthobacter aquaemixtae</name>
    <dbReference type="NCBI Taxonomy" id="1958940"/>
    <lineage>
        <taxon>Bacteria</taxon>
        <taxon>Pseudomonadati</taxon>
        <taxon>Pseudomonadota</taxon>
        <taxon>Alphaproteobacteria</taxon>
        <taxon>Sphingomonadales</taxon>
        <taxon>Erythrobacteraceae</taxon>
        <taxon>Pontixanthobacter</taxon>
    </lineage>
</organism>
<feature type="transmembrane region" description="Helical" evidence="1">
    <location>
        <begin position="440"/>
        <end position="462"/>
    </location>
</feature>
<protein>
    <submittedName>
        <fullName evidence="2">Uncharacterized protein</fullName>
    </submittedName>
</protein>
<reference evidence="2 3" key="1">
    <citation type="submission" date="2019-12" db="EMBL/GenBank/DDBJ databases">
        <title>Genomic-based taxomic classification of the family Erythrobacteraceae.</title>
        <authorList>
            <person name="Xu L."/>
        </authorList>
    </citation>
    <scope>NUCLEOTIDE SEQUENCE [LARGE SCALE GENOMIC DNA]</scope>
    <source>
        <strain evidence="2 3">KCTC 52763</strain>
    </source>
</reference>
<keyword evidence="1" id="KW-0812">Transmembrane</keyword>
<evidence type="ECO:0000313" key="3">
    <source>
        <dbReference type="Proteomes" id="UP000442714"/>
    </source>
</evidence>
<feature type="transmembrane region" description="Helical" evidence="1">
    <location>
        <begin position="331"/>
        <end position="353"/>
    </location>
</feature>
<evidence type="ECO:0000313" key="2">
    <source>
        <dbReference type="EMBL" id="MXO91905.1"/>
    </source>
</evidence>
<name>A0A844ZVK0_9SPHN</name>
<gene>
    <name evidence="2" type="ORF">GRI41_13805</name>
</gene>
<dbReference type="AlphaFoldDB" id="A0A844ZVK0"/>
<comment type="caution">
    <text evidence="2">The sequence shown here is derived from an EMBL/GenBank/DDBJ whole genome shotgun (WGS) entry which is preliminary data.</text>
</comment>
<dbReference type="EMBL" id="WTYX01000002">
    <property type="protein sequence ID" value="MXO91905.1"/>
    <property type="molecule type" value="Genomic_DNA"/>
</dbReference>
<dbReference type="Proteomes" id="UP000442714">
    <property type="component" value="Unassembled WGS sequence"/>
</dbReference>
<sequence>MPKTQTIITAYDPQNRNARGETVLTFDPNIVGRNPVALLMPWWDAQNAAVGGIPTVTGIEINDGVGTMTVADSNAASNYYLNALLVDPEIDDIHGLRAIANTTPKTSAGLLTVPGLPDGNDVNMLTPRWDNHHGMVGYAETVSSQKVGDPGPDSEVVTVSTNHASDYFVNSISAARNVVPHAAQSGTAHKVAGDVLRVYFPVPWNNPPVVFCTPYWKDANAQVGSIETINKVTTDYFEVASGNRAGNYYLNWLAVTSNPNFHKDHVDKGFAEFLAAHPDEAGQIAQHRAALESAILNGTPPPAALMHVKRKRSAPPAPVPEFSGAQIFKDAAAIAIDGLGLLVAGIGVTLSLAQSFQNTLVNTLAASMEAVADEVTPLINTLQRAQGTLGRIEGMAKSLLKFVAGLAGLGLLKTIVYQMLESLSWVDWVIASVKLVAQLLVLAASLVASAGFGAAAVVIAWIGRIAALIMASVSVGRDIRKLIDDLNAKGTGKASPA</sequence>
<evidence type="ECO:0000256" key="1">
    <source>
        <dbReference type="SAM" id="Phobius"/>
    </source>
</evidence>